<comment type="caution">
    <text evidence="8">The sequence shown here is derived from an EMBL/GenBank/DDBJ whole genome shotgun (WGS) entry which is preliminary data.</text>
</comment>
<dbReference type="AlphaFoldDB" id="A0A7C9VME8"/>
<evidence type="ECO:0000256" key="3">
    <source>
        <dbReference type="ARBA" id="ARBA00023002"/>
    </source>
</evidence>
<feature type="domain" description="D-isomer specific 2-hydroxyacid dehydrogenase catalytic" evidence="6">
    <location>
        <begin position="20"/>
        <end position="314"/>
    </location>
</feature>
<dbReference type="SUPFAM" id="SSF51735">
    <property type="entry name" value="NAD(P)-binding Rossmann-fold domains"/>
    <property type="match status" value="1"/>
</dbReference>
<evidence type="ECO:0000313" key="9">
    <source>
        <dbReference type="Proteomes" id="UP000480266"/>
    </source>
</evidence>
<organism evidence="8 9">
    <name type="scientific">Candidatus Afipia apatlaquensis</name>
    <dbReference type="NCBI Taxonomy" id="2712852"/>
    <lineage>
        <taxon>Bacteria</taxon>
        <taxon>Pseudomonadati</taxon>
        <taxon>Pseudomonadota</taxon>
        <taxon>Alphaproteobacteria</taxon>
        <taxon>Hyphomicrobiales</taxon>
        <taxon>Nitrobacteraceae</taxon>
        <taxon>Afipia</taxon>
    </lineage>
</organism>
<dbReference type="InterPro" id="IPR036291">
    <property type="entry name" value="NAD(P)-bd_dom_sf"/>
</dbReference>
<dbReference type="GO" id="GO:0051287">
    <property type="term" value="F:NAD binding"/>
    <property type="evidence" value="ECO:0007669"/>
    <property type="project" value="InterPro"/>
</dbReference>
<evidence type="ECO:0000256" key="4">
    <source>
        <dbReference type="ARBA" id="ARBA00023027"/>
    </source>
</evidence>
<dbReference type="InterPro" id="IPR029752">
    <property type="entry name" value="D-isomer_DH_CS1"/>
</dbReference>
<evidence type="ECO:0000259" key="7">
    <source>
        <dbReference type="Pfam" id="PF02826"/>
    </source>
</evidence>
<keyword evidence="2" id="KW-0028">Amino-acid biosynthesis</keyword>
<protein>
    <submittedName>
        <fullName evidence="8">D-2-hydroxyacid dehydrogenase family protein</fullName>
    </submittedName>
</protein>
<dbReference type="FunFam" id="3.40.50.720:FF:000203">
    <property type="entry name" value="D-3-phosphoglycerate dehydrogenase (SerA)"/>
    <property type="match status" value="1"/>
</dbReference>
<dbReference type="Gene3D" id="3.40.50.720">
    <property type="entry name" value="NAD(P)-binding Rossmann-like Domain"/>
    <property type="match status" value="2"/>
</dbReference>
<keyword evidence="3 5" id="KW-0560">Oxidoreductase</keyword>
<dbReference type="Pfam" id="PF00389">
    <property type="entry name" value="2-Hacid_dh"/>
    <property type="match status" value="1"/>
</dbReference>
<evidence type="ECO:0000313" key="8">
    <source>
        <dbReference type="EMBL" id="NGX97095.1"/>
    </source>
</evidence>
<dbReference type="Pfam" id="PF02826">
    <property type="entry name" value="2-Hacid_dh_C"/>
    <property type="match status" value="1"/>
</dbReference>
<evidence type="ECO:0000256" key="1">
    <source>
        <dbReference type="ARBA" id="ARBA00005854"/>
    </source>
</evidence>
<dbReference type="GO" id="GO:0016616">
    <property type="term" value="F:oxidoreductase activity, acting on the CH-OH group of donors, NAD or NADP as acceptor"/>
    <property type="evidence" value="ECO:0007669"/>
    <property type="project" value="InterPro"/>
</dbReference>
<name>A0A7C9VME8_9BRAD</name>
<evidence type="ECO:0000256" key="5">
    <source>
        <dbReference type="RuleBase" id="RU003719"/>
    </source>
</evidence>
<feature type="domain" description="D-isomer specific 2-hydroxyacid dehydrogenase NAD-binding" evidence="7">
    <location>
        <begin position="113"/>
        <end position="287"/>
    </location>
</feature>
<dbReference type="PANTHER" id="PTHR42789:SF1">
    <property type="entry name" value="D-ISOMER SPECIFIC 2-HYDROXYACID DEHYDROGENASE FAMILY PROTEIN (AFU_ORTHOLOGUE AFUA_6G10090)"/>
    <property type="match status" value="1"/>
</dbReference>
<dbReference type="InterPro" id="IPR006139">
    <property type="entry name" value="D-isomer_2_OHA_DH_cat_dom"/>
</dbReference>
<sequence>MPLRCAILDDYQNVALTFADWSTLKDKIDITVFDKPFTSQDEAVRALQDFEIVCAMRERTPFSREVLSALPKLKLLLTSGMRNASFDLEAAKERGITVCGTGGVGNATAGLTIGLMLELTRKIGFENARMHAGEPWQTTMGQDVEGMTLGVVGLGKLGTKVATIAKALGMNVIAWSQNLTPEACAAAGVSYATKDELFATADIVTIHTILSKRTRGLITRDDLARMKPTSYLVNTARGPIVDEAALLDALQRKAIAGAGLDTFSVEPLPLDHPLRKLDNVVLTPHLGYVTENNYRRYYGDMVEDIAAWLGGAPVRVMT</sequence>
<dbReference type="EMBL" id="JAAMRR010000932">
    <property type="protein sequence ID" value="NGX97095.1"/>
    <property type="molecule type" value="Genomic_DNA"/>
</dbReference>
<dbReference type="InterPro" id="IPR029753">
    <property type="entry name" value="D-isomer_DH_CS"/>
</dbReference>
<reference evidence="8" key="1">
    <citation type="submission" date="2020-02" db="EMBL/GenBank/DDBJ databases">
        <title>Draft genome sequence of Candidatus Afipia apatlaquensis IBT-C3, a potential strain for decolorization of textile dyes.</title>
        <authorList>
            <person name="Sanchez-Reyes A."/>
            <person name="Breton-Deval L."/>
            <person name="Mangelson H."/>
            <person name="Sanchez-Flores A."/>
        </authorList>
    </citation>
    <scope>NUCLEOTIDE SEQUENCE [LARGE SCALE GENOMIC DNA]</scope>
    <source>
        <strain evidence="8">IBT-C3</strain>
    </source>
</reference>
<gene>
    <name evidence="8" type="ORF">G4V63_18320</name>
</gene>
<dbReference type="PANTHER" id="PTHR42789">
    <property type="entry name" value="D-ISOMER SPECIFIC 2-HYDROXYACID DEHYDROGENASE FAMILY PROTEIN (AFU_ORTHOLOGUE AFUA_6G10090)"/>
    <property type="match status" value="1"/>
</dbReference>
<dbReference type="InterPro" id="IPR050857">
    <property type="entry name" value="D-2-hydroxyacid_DH"/>
</dbReference>
<dbReference type="PROSITE" id="PS00065">
    <property type="entry name" value="D_2_HYDROXYACID_DH_1"/>
    <property type="match status" value="1"/>
</dbReference>
<dbReference type="PROSITE" id="PS00671">
    <property type="entry name" value="D_2_HYDROXYACID_DH_3"/>
    <property type="match status" value="1"/>
</dbReference>
<dbReference type="InterPro" id="IPR006140">
    <property type="entry name" value="D-isomer_DH_NAD-bd"/>
</dbReference>
<accession>A0A7C9VME8</accession>
<evidence type="ECO:0000259" key="6">
    <source>
        <dbReference type="Pfam" id="PF00389"/>
    </source>
</evidence>
<evidence type="ECO:0000256" key="2">
    <source>
        <dbReference type="ARBA" id="ARBA00022605"/>
    </source>
</evidence>
<comment type="similarity">
    <text evidence="1 5">Belongs to the D-isomer specific 2-hydroxyacid dehydrogenase family.</text>
</comment>
<keyword evidence="4" id="KW-0520">NAD</keyword>
<proteinExistence type="inferred from homology"/>
<dbReference type="SUPFAM" id="SSF52283">
    <property type="entry name" value="Formate/glycerate dehydrogenase catalytic domain-like"/>
    <property type="match status" value="1"/>
</dbReference>
<dbReference type="CDD" id="cd12169">
    <property type="entry name" value="PGDH_like_1"/>
    <property type="match status" value="1"/>
</dbReference>
<dbReference type="GO" id="GO:0008652">
    <property type="term" value="P:amino acid biosynthetic process"/>
    <property type="evidence" value="ECO:0007669"/>
    <property type="project" value="UniProtKB-KW"/>
</dbReference>
<dbReference type="Proteomes" id="UP000480266">
    <property type="component" value="Unassembled WGS sequence"/>
</dbReference>
<keyword evidence="9" id="KW-1185">Reference proteome</keyword>